<protein>
    <submittedName>
        <fullName evidence="1">TOMM leader peptide-binding protein</fullName>
    </submittedName>
</protein>
<name>A0ABV9CDV6_9ACTN</name>
<gene>
    <name evidence="1" type="ORF">ACFO60_09910</name>
</gene>
<dbReference type="RefSeq" id="WP_380839376.1">
    <property type="nucleotide sequence ID" value="NZ_JBHSFP010000005.1"/>
</dbReference>
<dbReference type="Gene3D" id="3.40.50.720">
    <property type="entry name" value="NAD(P)-binding Rossmann-like Domain"/>
    <property type="match status" value="1"/>
</dbReference>
<comment type="caution">
    <text evidence="1">The sequence shown here is derived from an EMBL/GenBank/DDBJ whole genome shotgun (WGS) entry which is preliminary data.</text>
</comment>
<dbReference type="EMBL" id="JBHSFP010000005">
    <property type="protein sequence ID" value="MFC4531076.1"/>
    <property type="molecule type" value="Genomic_DNA"/>
</dbReference>
<accession>A0ABV9CDV6</accession>
<organism evidence="1 2">
    <name type="scientific">Sphaerisporangium dianthi</name>
    <dbReference type="NCBI Taxonomy" id="1436120"/>
    <lineage>
        <taxon>Bacteria</taxon>
        <taxon>Bacillati</taxon>
        <taxon>Actinomycetota</taxon>
        <taxon>Actinomycetes</taxon>
        <taxon>Streptosporangiales</taxon>
        <taxon>Streptosporangiaceae</taxon>
        <taxon>Sphaerisporangium</taxon>
    </lineage>
</organism>
<evidence type="ECO:0000313" key="2">
    <source>
        <dbReference type="Proteomes" id="UP001596004"/>
    </source>
</evidence>
<dbReference type="NCBIfam" id="TIGR03882">
    <property type="entry name" value="cyclo_dehyd_2"/>
    <property type="match status" value="1"/>
</dbReference>
<dbReference type="InterPro" id="IPR022291">
    <property type="entry name" value="Bacteriocin_synth_cyclodeHase"/>
</dbReference>
<proteinExistence type="predicted"/>
<keyword evidence="2" id="KW-1185">Reference proteome</keyword>
<evidence type="ECO:0000313" key="1">
    <source>
        <dbReference type="EMBL" id="MFC4531076.1"/>
    </source>
</evidence>
<reference evidence="2" key="1">
    <citation type="journal article" date="2019" name="Int. J. Syst. Evol. Microbiol.">
        <title>The Global Catalogue of Microorganisms (GCM) 10K type strain sequencing project: providing services to taxonomists for standard genome sequencing and annotation.</title>
        <authorList>
            <consortium name="The Broad Institute Genomics Platform"/>
            <consortium name="The Broad Institute Genome Sequencing Center for Infectious Disease"/>
            <person name="Wu L."/>
            <person name="Ma J."/>
        </authorList>
    </citation>
    <scope>NUCLEOTIDE SEQUENCE [LARGE SCALE GENOMIC DNA]</scope>
    <source>
        <strain evidence="2">CGMCC 4.7132</strain>
    </source>
</reference>
<dbReference type="Proteomes" id="UP001596004">
    <property type="component" value="Unassembled WGS sequence"/>
</dbReference>
<sequence>MDDATAVDVRIVADGDFGVVVAEHLRSLLAMAGRPARVAREPALEFAAGGGFGVRASWRDLPVEFEAFAEAARPAPWLPIAMASPYIRVGPVFVHGRAPCHTCYRSRVRQHESLVEEEIRGRLAVNPRLGVRGFSPHHCMIAAGLALALMDGGEHGAVAAVDCRTDEVTPWRVVPAERCPGCDEGAGR</sequence>